<keyword evidence="4" id="KW-1185">Reference proteome</keyword>
<dbReference type="OrthoDB" id="6496015at2759"/>
<comment type="caution">
    <text evidence="3">The sequence shown here is derived from an EMBL/GenBank/DDBJ whole genome shotgun (WGS) entry which is preliminary data.</text>
</comment>
<dbReference type="GO" id="GO:0003676">
    <property type="term" value="F:nucleic acid binding"/>
    <property type="evidence" value="ECO:0007669"/>
    <property type="project" value="InterPro"/>
</dbReference>
<evidence type="ECO:0000259" key="2">
    <source>
        <dbReference type="PROSITE" id="PS50994"/>
    </source>
</evidence>
<protein>
    <submittedName>
        <fullName evidence="3">Integrase core domain protein-like protein</fullName>
    </submittedName>
</protein>
<feature type="region of interest" description="Disordered" evidence="1">
    <location>
        <begin position="175"/>
        <end position="218"/>
    </location>
</feature>
<dbReference type="STRING" id="1965070.A0A443Q6T4"/>
<dbReference type="InterPro" id="IPR036397">
    <property type="entry name" value="RNaseH_sf"/>
</dbReference>
<feature type="compositionally biased region" description="Polar residues" evidence="1">
    <location>
        <begin position="209"/>
        <end position="218"/>
    </location>
</feature>
<proteinExistence type="predicted"/>
<dbReference type="EMBL" id="NCKU01019491">
    <property type="protein sequence ID" value="RWR98721.1"/>
    <property type="molecule type" value="Genomic_DNA"/>
</dbReference>
<feature type="non-terminal residue" evidence="3">
    <location>
        <position position="218"/>
    </location>
</feature>
<dbReference type="InterPro" id="IPR001584">
    <property type="entry name" value="Integrase_cat-core"/>
</dbReference>
<dbReference type="PANTHER" id="PTHR37984">
    <property type="entry name" value="PROTEIN CBG26694"/>
    <property type="match status" value="1"/>
</dbReference>
<evidence type="ECO:0000256" key="1">
    <source>
        <dbReference type="SAM" id="MobiDB-lite"/>
    </source>
</evidence>
<gene>
    <name evidence="3" type="ORF">B4U79_13288</name>
</gene>
<evidence type="ECO:0000313" key="4">
    <source>
        <dbReference type="Proteomes" id="UP000285301"/>
    </source>
</evidence>
<dbReference type="InterPro" id="IPR012337">
    <property type="entry name" value="RNaseH-like_sf"/>
</dbReference>
<reference evidence="3 4" key="1">
    <citation type="journal article" date="2018" name="Gigascience">
        <title>Genomes of trombidid mites reveal novel predicted allergens and laterally-transferred genes associated with secondary metabolism.</title>
        <authorList>
            <person name="Dong X."/>
            <person name="Chaisiri K."/>
            <person name="Xia D."/>
            <person name="Armstrong S.D."/>
            <person name="Fang Y."/>
            <person name="Donnelly M.J."/>
            <person name="Kadowaki T."/>
            <person name="McGarry J.W."/>
            <person name="Darby A.C."/>
            <person name="Makepeace B.L."/>
        </authorList>
    </citation>
    <scope>NUCLEOTIDE SEQUENCE [LARGE SCALE GENOMIC DNA]</scope>
    <source>
        <strain evidence="3">UoL-WK</strain>
    </source>
</reference>
<dbReference type="Gene3D" id="3.30.420.10">
    <property type="entry name" value="Ribonuclease H-like superfamily/Ribonuclease H"/>
    <property type="match status" value="1"/>
</dbReference>
<dbReference type="Proteomes" id="UP000285301">
    <property type="component" value="Unassembled WGS sequence"/>
</dbReference>
<dbReference type="GO" id="GO:0015074">
    <property type="term" value="P:DNA integration"/>
    <property type="evidence" value="ECO:0007669"/>
    <property type="project" value="InterPro"/>
</dbReference>
<dbReference type="PANTHER" id="PTHR37984:SF5">
    <property type="entry name" value="PROTEIN NYNRIN-LIKE"/>
    <property type="match status" value="1"/>
</dbReference>
<dbReference type="SUPFAM" id="SSF53098">
    <property type="entry name" value="Ribonuclease H-like"/>
    <property type="match status" value="1"/>
</dbReference>
<evidence type="ECO:0000313" key="3">
    <source>
        <dbReference type="EMBL" id="RWR98721.1"/>
    </source>
</evidence>
<name>A0A443Q6T4_9ACAR</name>
<dbReference type="AlphaFoldDB" id="A0A443Q6T4"/>
<feature type="domain" description="Integrase catalytic" evidence="2">
    <location>
        <begin position="1"/>
        <end position="72"/>
    </location>
</feature>
<sequence>MGIKHNCSSPFHPQGHSPVERVIRTLQDCLSKFISDNHRNWDEKLPSILFAYNTSRHQMTGVTPYFLCYGKEPRTEIEAKLSKEEITEIGDVMERIKQRIVYLKRARKADHKRKAVSFDEGDLVLLRRPIIRVGRSKKFSLRFIGPLRGPYRRYIAHVSQMKKFFTRKELNGVTAEPECPEPVRETVTGVPGPAKPRKTPNTGKKAATTALQQRNEGN</sequence>
<dbReference type="InterPro" id="IPR050951">
    <property type="entry name" value="Retrovirus_Pol_polyprotein"/>
</dbReference>
<accession>A0A443Q6T4</accession>
<dbReference type="PROSITE" id="PS50994">
    <property type="entry name" value="INTEGRASE"/>
    <property type="match status" value="1"/>
</dbReference>
<organism evidence="3 4">
    <name type="scientific">Dinothrombium tinctorium</name>
    <dbReference type="NCBI Taxonomy" id="1965070"/>
    <lineage>
        <taxon>Eukaryota</taxon>
        <taxon>Metazoa</taxon>
        <taxon>Ecdysozoa</taxon>
        <taxon>Arthropoda</taxon>
        <taxon>Chelicerata</taxon>
        <taxon>Arachnida</taxon>
        <taxon>Acari</taxon>
        <taxon>Acariformes</taxon>
        <taxon>Trombidiformes</taxon>
        <taxon>Prostigmata</taxon>
        <taxon>Anystina</taxon>
        <taxon>Parasitengona</taxon>
        <taxon>Trombidioidea</taxon>
        <taxon>Trombidiidae</taxon>
        <taxon>Dinothrombium</taxon>
    </lineage>
</organism>